<protein>
    <submittedName>
        <fullName evidence="1">Uncharacterized protein</fullName>
    </submittedName>
</protein>
<name>A0A433WG72_9BACT</name>
<keyword evidence="2" id="KW-1185">Reference proteome</keyword>
<reference evidence="1" key="1">
    <citation type="submission" date="2020-05" db="EMBL/GenBank/DDBJ databases">
        <title>Chitinophaga laudate sp. nov., isolated from a tropical peat swamp.</title>
        <authorList>
            <person name="Goh C.B.S."/>
            <person name="Lee M.S."/>
            <person name="Parimannan S."/>
            <person name="Pasbakhsh P."/>
            <person name="Yule C.M."/>
            <person name="Rajandas H."/>
            <person name="Loke S."/>
            <person name="Croft L."/>
            <person name="Tan J.B.L."/>
        </authorList>
    </citation>
    <scope>NUCLEOTIDE SEQUENCE</scope>
    <source>
        <strain evidence="1">Mgbs1</strain>
    </source>
</reference>
<dbReference type="OrthoDB" id="63399at2"/>
<dbReference type="AlphaFoldDB" id="A0A433WG72"/>
<dbReference type="InterPro" id="IPR008567">
    <property type="entry name" value="BKACE"/>
</dbReference>
<organism evidence="1 2">
    <name type="scientific">Chitinophaga solisilvae</name>
    <dbReference type="NCBI Taxonomy" id="1233460"/>
    <lineage>
        <taxon>Bacteria</taxon>
        <taxon>Pseudomonadati</taxon>
        <taxon>Bacteroidota</taxon>
        <taxon>Chitinophagia</taxon>
        <taxon>Chitinophagales</taxon>
        <taxon>Chitinophagaceae</taxon>
        <taxon>Chitinophaga</taxon>
    </lineage>
</organism>
<dbReference type="Pfam" id="PF05853">
    <property type="entry name" value="BKACE"/>
    <property type="match status" value="1"/>
</dbReference>
<dbReference type="GO" id="GO:0043720">
    <property type="term" value="F:3-keto-5-aminohexanoate cleavage activity"/>
    <property type="evidence" value="ECO:0007669"/>
    <property type="project" value="InterPro"/>
</dbReference>
<dbReference type="Gene3D" id="3.20.20.70">
    <property type="entry name" value="Aldolase class I"/>
    <property type="match status" value="2"/>
</dbReference>
<accession>A0A433WG72</accession>
<comment type="caution">
    <text evidence="1">The sequence shown here is derived from an EMBL/GenBank/DDBJ whole genome shotgun (WGS) entry which is preliminary data.</text>
</comment>
<proteinExistence type="predicted"/>
<evidence type="ECO:0000313" key="2">
    <source>
        <dbReference type="Proteomes" id="UP000281028"/>
    </source>
</evidence>
<gene>
    <name evidence="1" type="ORF">ECE50_004670</name>
</gene>
<dbReference type="Proteomes" id="UP000281028">
    <property type="component" value="Unassembled WGS sequence"/>
</dbReference>
<sequence length="242" mass="26015">MMLIKAALNGTRTLQDHPQVPVTTHALVTAAREAVAAGAGAIHFHVRDSGGRESLHPDDVNSQVQAMKHALPGIPVGISTGAWIVPELALRLEYIEQWMVLPDFVSVNGDEAGFEQVADKMLQRGIGVEAGISSEAAVLNFKRSGRLPHCFRLLLEPGEQEMAAALHTAAAIEQHLTDKLPGQSVLLHGSDLTCWPLLKMAISKGYDLRIGFEDTLLHPSGIPAADNAELVQTAMLYKNGNL</sequence>
<dbReference type="EMBL" id="RIAR02000001">
    <property type="protein sequence ID" value="NSL86113.1"/>
    <property type="molecule type" value="Genomic_DNA"/>
</dbReference>
<dbReference type="PANTHER" id="PTHR37418">
    <property type="entry name" value="3-KETO-5-AMINOHEXANOATE CLEAVAGE ENZYME-RELATED"/>
    <property type="match status" value="1"/>
</dbReference>
<dbReference type="InterPro" id="IPR013785">
    <property type="entry name" value="Aldolase_TIM"/>
</dbReference>
<dbReference type="PANTHER" id="PTHR37418:SF1">
    <property type="entry name" value="3-KETO-5-AMINOHEXANOATE CLEAVAGE PROTEIN"/>
    <property type="match status" value="1"/>
</dbReference>
<evidence type="ECO:0000313" key="1">
    <source>
        <dbReference type="EMBL" id="NSL86113.1"/>
    </source>
</evidence>